<organism evidence="5 6">
    <name type="scientific">Actinoplanes lutulentus</name>
    <dbReference type="NCBI Taxonomy" id="1287878"/>
    <lineage>
        <taxon>Bacteria</taxon>
        <taxon>Bacillati</taxon>
        <taxon>Actinomycetota</taxon>
        <taxon>Actinomycetes</taxon>
        <taxon>Micromonosporales</taxon>
        <taxon>Micromonosporaceae</taxon>
        <taxon>Actinoplanes</taxon>
    </lineage>
</organism>
<dbReference type="GO" id="GO:0003700">
    <property type="term" value="F:DNA-binding transcription factor activity"/>
    <property type="evidence" value="ECO:0007669"/>
    <property type="project" value="InterPro"/>
</dbReference>
<dbReference type="RefSeq" id="WP_111652613.1">
    <property type="nucleotide sequence ID" value="NZ_JACHWI010000007.1"/>
</dbReference>
<keyword evidence="1" id="KW-0805">Transcription regulation</keyword>
<evidence type="ECO:0000259" key="4">
    <source>
        <dbReference type="PROSITE" id="PS01124"/>
    </source>
</evidence>
<gene>
    <name evidence="5" type="ORF">B0I29_116237</name>
</gene>
<protein>
    <submittedName>
        <fullName evidence="5">AraC family transcriptional regulator</fullName>
    </submittedName>
</protein>
<dbReference type="SMART" id="SM00342">
    <property type="entry name" value="HTH_ARAC"/>
    <property type="match status" value="1"/>
</dbReference>
<dbReference type="PROSITE" id="PS01124">
    <property type="entry name" value="HTH_ARAC_FAMILY_2"/>
    <property type="match status" value="1"/>
</dbReference>
<dbReference type="AlphaFoldDB" id="A0A327Z5Z8"/>
<dbReference type="InterPro" id="IPR018060">
    <property type="entry name" value="HTH_AraC"/>
</dbReference>
<reference evidence="5 6" key="1">
    <citation type="submission" date="2018-06" db="EMBL/GenBank/DDBJ databases">
        <title>Genomic Encyclopedia of Type Strains, Phase III (KMG-III): the genomes of soil and plant-associated and newly described type strains.</title>
        <authorList>
            <person name="Whitman W."/>
        </authorList>
    </citation>
    <scope>NUCLEOTIDE SEQUENCE [LARGE SCALE GENOMIC DNA]</scope>
    <source>
        <strain evidence="5 6">CGMCC 4.7090</strain>
    </source>
</reference>
<dbReference type="InterPro" id="IPR035418">
    <property type="entry name" value="AraC-bd_2"/>
</dbReference>
<dbReference type="Proteomes" id="UP000249341">
    <property type="component" value="Unassembled WGS sequence"/>
</dbReference>
<comment type="caution">
    <text evidence="5">The sequence shown here is derived from an EMBL/GenBank/DDBJ whole genome shotgun (WGS) entry which is preliminary data.</text>
</comment>
<dbReference type="Pfam" id="PF12833">
    <property type="entry name" value="HTH_18"/>
    <property type="match status" value="1"/>
</dbReference>
<accession>A0A327Z5Z8</accession>
<dbReference type="Pfam" id="PF14525">
    <property type="entry name" value="AraC_binding_2"/>
    <property type="match status" value="1"/>
</dbReference>
<dbReference type="PANTHER" id="PTHR46796">
    <property type="entry name" value="HTH-TYPE TRANSCRIPTIONAL ACTIVATOR RHAS-RELATED"/>
    <property type="match status" value="1"/>
</dbReference>
<dbReference type="PANTHER" id="PTHR46796:SF6">
    <property type="entry name" value="ARAC SUBFAMILY"/>
    <property type="match status" value="1"/>
</dbReference>
<keyword evidence="3" id="KW-0804">Transcription</keyword>
<dbReference type="Gene3D" id="1.10.10.60">
    <property type="entry name" value="Homeodomain-like"/>
    <property type="match status" value="1"/>
</dbReference>
<name>A0A327Z5Z8_9ACTN</name>
<evidence type="ECO:0000256" key="1">
    <source>
        <dbReference type="ARBA" id="ARBA00023015"/>
    </source>
</evidence>
<dbReference type="InterPro" id="IPR009057">
    <property type="entry name" value="Homeodomain-like_sf"/>
</dbReference>
<evidence type="ECO:0000313" key="5">
    <source>
        <dbReference type="EMBL" id="RAK30578.1"/>
    </source>
</evidence>
<sequence>MNRLIEFSTAGLPAEQRIALWEDHNRSALIGLRCRMLSESLFDGTEINLQLDRMHVARVRGNAHVVERPAEVIRRNPADAIAVYLAVAGEAFFYHDDGVVTLRPGQVLICDADRPFLRGFSRGLEEIAIKVPRATFREVSGLDELRAPLVREDLSARTLAKLAGRALRDPAADEATLLSLLAAMVNPGHEVGAAHLANAHAFIDDHLTEIGLNAPRVAGAIGVSERHLSRLFAASGVSLPRFVLSRRLERAHALLTASPGATIAGVAAACGFGSATHFSHAFRARFGLRASEVRARHAR</sequence>
<evidence type="ECO:0000313" key="6">
    <source>
        <dbReference type="Proteomes" id="UP000249341"/>
    </source>
</evidence>
<keyword evidence="6" id="KW-1185">Reference proteome</keyword>
<feature type="domain" description="HTH araC/xylS-type" evidence="4">
    <location>
        <begin position="197"/>
        <end position="296"/>
    </location>
</feature>
<dbReference type="GO" id="GO:0043565">
    <property type="term" value="F:sequence-specific DNA binding"/>
    <property type="evidence" value="ECO:0007669"/>
    <property type="project" value="InterPro"/>
</dbReference>
<dbReference type="InterPro" id="IPR050204">
    <property type="entry name" value="AraC_XylS_family_regulators"/>
</dbReference>
<dbReference type="SUPFAM" id="SSF46689">
    <property type="entry name" value="Homeodomain-like"/>
    <property type="match status" value="1"/>
</dbReference>
<evidence type="ECO:0000256" key="2">
    <source>
        <dbReference type="ARBA" id="ARBA00023125"/>
    </source>
</evidence>
<dbReference type="OrthoDB" id="9799345at2"/>
<dbReference type="EMBL" id="QLMJ01000016">
    <property type="protein sequence ID" value="RAK30578.1"/>
    <property type="molecule type" value="Genomic_DNA"/>
</dbReference>
<keyword evidence="2" id="KW-0238">DNA-binding</keyword>
<proteinExistence type="predicted"/>
<evidence type="ECO:0000256" key="3">
    <source>
        <dbReference type="ARBA" id="ARBA00023163"/>
    </source>
</evidence>